<dbReference type="InterPro" id="IPR013766">
    <property type="entry name" value="Thioredoxin_domain"/>
</dbReference>
<gene>
    <name evidence="8" type="ORF">GCM10011354_09060</name>
</gene>
<evidence type="ECO:0000313" key="9">
    <source>
        <dbReference type="Proteomes" id="UP000650511"/>
    </source>
</evidence>
<dbReference type="RefSeq" id="WP_165403967.1">
    <property type="nucleotide sequence ID" value="NZ_BMHA01000003.1"/>
</dbReference>
<keyword evidence="4" id="KW-1015">Disulfide bond</keyword>
<dbReference type="Gene3D" id="3.40.30.10">
    <property type="entry name" value="Glutaredoxin"/>
    <property type="match status" value="1"/>
</dbReference>
<dbReference type="AlphaFoldDB" id="A0A8J3A6E0"/>
<dbReference type="GO" id="GO:0005737">
    <property type="term" value="C:cytoplasm"/>
    <property type="evidence" value="ECO:0007669"/>
    <property type="project" value="TreeGrafter"/>
</dbReference>
<dbReference type="CDD" id="cd02947">
    <property type="entry name" value="TRX_family"/>
    <property type="match status" value="1"/>
</dbReference>
<dbReference type="InterPro" id="IPR036249">
    <property type="entry name" value="Thioredoxin-like_sf"/>
</dbReference>
<dbReference type="InterPro" id="IPR019734">
    <property type="entry name" value="TPR_rpt"/>
</dbReference>
<evidence type="ECO:0000256" key="2">
    <source>
        <dbReference type="ARBA" id="ARBA00022448"/>
    </source>
</evidence>
<dbReference type="Gene3D" id="1.25.40.10">
    <property type="entry name" value="Tetratricopeptide repeat domain"/>
    <property type="match status" value="1"/>
</dbReference>
<dbReference type="GO" id="GO:0006950">
    <property type="term" value="P:response to stress"/>
    <property type="evidence" value="ECO:0007669"/>
    <property type="project" value="UniProtKB-ARBA"/>
</dbReference>
<evidence type="ECO:0000259" key="7">
    <source>
        <dbReference type="PROSITE" id="PS51352"/>
    </source>
</evidence>
<dbReference type="PANTHER" id="PTHR45663">
    <property type="entry name" value="GEO12009P1"/>
    <property type="match status" value="1"/>
</dbReference>
<proteinExistence type="inferred from homology"/>
<evidence type="ECO:0000313" key="8">
    <source>
        <dbReference type="EMBL" id="GGI04431.1"/>
    </source>
</evidence>
<reference evidence="8" key="2">
    <citation type="submission" date="2020-09" db="EMBL/GenBank/DDBJ databases">
        <authorList>
            <person name="Sun Q."/>
            <person name="Zhou Y."/>
        </authorList>
    </citation>
    <scope>NUCLEOTIDE SEQUENCE</scope>
    <source>
        <strain evidence="8">CGMCC 1.14988</strain>
    </source>
</reference>
<dbReference type="InterPro" id="IPR017937">
    <property type="entry name" value="Thioredoxin_CS"/>
</dbReference>
<evidence type="ECO:0000256" key="6">
    <source>
        <dbReference type="PROSITE-ProRule" id="PRU00339"/>
    </source>
</evidence>
<dbReference type="Pfam" id="PF00085">
    <property type="entry name" value="Thioredoxin"/>
    <property type="match status" value="1"/>
</dbReference>
<dbReference type="FunFam" id="3.40.30.10:FF:000001">
    <property type="entry name" value="Thioredoxin"/>
    <property type="match status" value="1"/>
</dbReference>
<keyword evidence="9" id="KW-1185">Reference proteome</keyword>
<keyword evidence="3" id="KW-0249">Electron transport</keyword>
<accession>A0A8J3A6E0</accession>
<dbReference type="PROSITE" id="PS51352">
    <property type="entry name" value="THIOREDOXIN_2"/>
    <property type="match status" value="1"/>
</dbReference>
<feature type="repeat" description="TPR" evidence="6">
    <location>
        <begin position="218"/>
        <end position="251"/>
    </location>
</feature>
<dbReference type="PROSITE" id="PS50005">
    <property type="entry name" value="TPR"/>
    <property type="match status" value="1"/>
</dbReference>
<comment type="similarity">
    <text evidence="1">Belongs to the thioredoxin family.</text>
</comment>
<evidence type="ECO:0000256" key="5">
    <source>
        <dbReference type="ARBA" id="ARBA00023284"/>
    </source>
</evidence>
<comment type="caution">
    <text evidence="8">The sequence shown here is derived from an EMBL/GenBank/DDBJ whole genome shotgun (WGS) entry which is preliminary data.</text>
</comment>
<evidence type="ECO:0000256" key="3">
    <source>
        <dbReference type="ARBA" id="ARBA00022982"/>
    </source>
</evidence>
<dbReference type="SUPFAM" id="SSF52833">
    <property type="entry name" value="Thioredoxin-like"/>
    <property type="match status" value="1"/>
</dbReference>
<dbReference type="Pfam" id="PF14561">
    <property type="entry name" value="TPR_20"/>
    <property type="match status" value="1"/>
</dbReference>
<keyword evidence="6" id="KW-0802">TPR repeat</keyword>
<dbReference type="PANTHER" id="PTHR45663:SF11">
    <property type="entry name" value="GEO12009P1"/>
    <property type="match status" value="1"/>
</dbReference>
<sequence>MSFPFSLPRTDAGDLPLVTDVDQAAFETQVVERSHAVPVVVDFWAAWCGPCRTLGPMLEQAVQDRGGRVVLAKVDVDANQGLAQAFRVQGIPQVLGFRDGRVVASFTGAQPAAEIERFLDQLVPSEADVLVKTARALPPDQAEATLRQALEIEPGHREAAIGLAELLVERDPGTARELVAPHRPDPAAEAVLTRVDLADDHGDLAALQAAVERGDADGSTLVSLGRALAARGEYEAAIDRLLAAVELGGDDRETAREQLVALFGVLGDTDERVKAARPRLARALY</sequence>
<dbReference type="Proteomes" id="UP000650511">
    <property type="component" value="Unassembled WGS sequence"/>
</dbReference>
<dbReference type="PROSITE" id="PS00194">
    <property type="entry name" value="THIOREDOXIN_1"/>
    <property type="match status" value="1"/>
</dbReference>
<dbReference type="PRINTS" id="PR00421">
    <property type="entry name" value="THIOREDOXIN"/>
</dbReference>
<keyword evidence="5" id="KW-0676">Redox-active center</keyword>
<keyword evidence="2" id="KW-0813">Transport</keyword>
<dbReference type="GO" id="GO:0015035">
    <property type="term" value="F:protein-disulfide reductase activity"/>
    <property type="evidence" value="ECO:0007669"/>
    <property type="project" value="UniProtKB-ARBA"/>
</dbReference>
<protein>
    <submittedName>
        <fullName evidence="8">Co-chaperone YbbN</fullName>
    </submittedName>
</protein>
<feature type="domain" description="Thioredoxin" evidence="7">
    <location>
        <begin position="1"/>
        <end position="124"/>
    </location>
</feature>
<dbReference type="InterPro" id="IPR011990">
    <property type="entry name" value="TPR-like_helical_dom_sf"/>
</dbReference>
<dbReference type="EMBL" id="BMHA01000003">
    <property type="protein sequence ID" value="GGI04431.1"/>
    <property type="molecule type" value="Genomic_DNA"/>
</dbReference>
<reference evidence="8" key="1">
    <citation type="journal article" date="2014" name="Int. J. Syst. Evol. Microbiol.">
        <title>Complete genome sequence of Corynebacterium casei LMG S-19264T (=DSM 44701T), isolated from a smear-ripened cheese.</title>
        <authorList>
            <consortium name="US DOE Joint Genome Institute (JGI-PGF)"/>
            <person name="Walter F."/>
            <person name="Albersmeier A."/>
            <person name="Kalinowski J."/>
            <person name="Ruckert C."/>
        </authorList>
    </citation>
    <scope>NUCLEOTIDE SEQUENCE</scope>
    <source>
        <strain evidence="8">CGMCC 1.14988</strain>
    </source>
</reference>
<organism evidence="8 9">
    <name type="scientific">Egicoccus halophilus</name>
    <dbReference type="NCBI Taxonomy" id="1670830"/>
    <lineage>
        <taxon>Bacteria</taxon>
        <taxon>Bacillati</taxon>
        <taxon>Actinomycetota</taxon>
        <taxon>Nitriliruptoria</taxon>
        <taxon>Egicoccales</taxon>
        <taxon>Egicoccaceae</taxon>
        <taxon>Egicoccus</taxon>
    </lineage>
</organism>
<dbReference type="SUPFAM" id="SSF48452">
    <property type="entry name" value="TPR-like"/>
    <property type="match status" value="1"/>
</dbReference>
<evidence type="ECO:0000256" key="4">
    <source>
        <dbReference type="ARBA" id="ARBA00023157"/>
    </source>
</evidence>
<name>A0A8J3A6E0_9ACTN</name>
<evidence type="ECO:0000256" key="1">
    <source>
        <dbReference type="ARBA" id="ARBA00008987"/>
    </source>
</evidence>